<dbReference type="AlphaFoldDB" id="K1RD98"/>
<comment type="caution">
    <text evidence="1">The sequence shown here is derived from an EMBL/GenBank/DDBJ whole genome shotgun (WGS) entry which is preliminary data.</text>
</comment>
<name>K1RD98_9ZZZZ</name>
<sequence length="121" mass="14553">MANQPKNLGLLHEDKTGLLKHREWRGLKDTMYDYYRWLITWKDMIVMVLKAPVSTIKGLWNYRWMASYLAAPAWIDRHTEGTRGTHLRIAHLHFNAMIKHTCNMIHMLFKHDKHFHPNDKF</sequence>
<evidence type="ECO:0000313" key="1">
    <source>
        <dbReference type="EMBL" id="EKC46727.1"/>
    </source>
</evidence>
<gene>
    <name evidence="1" type="ORF">OBE_16098</name>
</gene>
<organism evidence="1">
    <name type="scientific">human gut metagenome</name>
    <dbReference type="NCBI Taxonomy" id="408170"/>
    <lineage>
        <taxon>unclassified sequences</taxon>
        <taxon>metagenomes</taxon>
        <taxon>organismal metagenomes</taxon>
    </lineage>
</organism>
<reference evidence="1" key="1">
    <citation type="journal article" date="2013" name="Environ. Microbiol.">
        <title>Microbiota from the distal guts of lean and obese adolescents exhibit partial functional redundancy besides clear differences in community structure.</title>
        <authorList>
            <person name="Ferrer M."/>
            <person name="Ruiz A."/>
            <person name="Lanza F."/>
            <person name="Haange S.B."/>
            <person name="Oberbach A."/>
            <person name="Till H."/>
            <person name="Bargiela R."/>
            <person name="Campoy C."/>
            <person name="Segura M.T."/>
            <person name="Richter M."/>
            <person name="von Bergen M."/>
            <person name="Seifert J."/>
            <person name="Suarez A."/>
        </authorList>
    </citation>
    <scope>NUCLEOTIDE SEQUENCE</scope>
</reference>
<proteinExistence type="predicted"/>
<dbReference type="EMBL" id="AJWZ01011030">
    <property type="protein sequence ID" value="EKC46727.1"/>
    <property type="molecule type" value="Genomic_DNA"/>
</dbReference>
<feature type="non-terminal residue" evidence="1">
    <location>
        <position position="121"/>
    </location>
</feature>
<accession>K1RD98</accession>
<protein>
    <submittedName>
        <fullName evidence="1">2-hydroxyglutaryl-CoA dehydratase D-component</fullName>
    </submittedName>
</protein>